<dbReference type="Pfam" id="PF23113">
    <property type="entry name" value="MARCHF6_C"/>
    <property type="match status" value="1"/>
</dbReference>
<dbReference type="EMBL" id="CM035416">
    <property type="protein sequence ID" value="KAH7425121.1"/>
    <property type="molecule type" value="Genomic_DNA"/>
</dbReference>
<evidence type="ECO:0000256" key="13">
    <source>
        <dbReference type="PROSITE-ProRule" id="PRU00175"/>
    </source>
</evidence>
<comment type="pathway">
    <text evidence="3">Protein modification; protein ubiquitination.</text>
</comment>
<keyword evidence="6 15" id="KW-0812">Transmembrane</keyword>
<evidence type="ECO:0000256" key="8">
    <source>
        <dbReference type="ARBA" id="ARBA00022771"/>
    </source>
</evidence>
<dbReference type="GO" id="GO:0061630">
    <property type="term" value="F:ubiquitin protein ligase activity"/>
    <property type="evidence" value="ECO:0007669"/>
    <property type="project" value="UniProtKB-EC"/>
</dbReference>
<dbReference type="EC" id="2.3.2.27" evidence="4"/>
<dbReference type="Pfam" id="PF12906">
    <property type="entry name" value="RINGv"/>
    <property type="match status" value="1"/>
</dbReference>
<feature type="transmembrane region" description="Helical" evidence="15">
    <location>
        <begin position="125"/>
        <end position="148"/>
    </location>
</feature>
<evidence type="ECO:0000256" key="15">
    <source>
        <dbReference type="SAM" id="Phobius"/>
    </source>
</evidence>
<evidence type="ECO:0000256" key="7">
    <source>
        <dbReference type="ARBA" id="ARBA00022723"/>
    </source>
</evidence>
<comment type="subcellular location">
    <subcellularLocation>
        <location evidence="2">Membrane</location>
        <topology evidence="2">Multi-pass membrane protein</topology>
    </subcellularLocation>
</comment>
<sequence length="1107" mass="123766">MAIAGNGKVVPEILEVAAGDEAQPRTGKRDGDEGEDEQEDVCRICRTAGENGSPLYYPCACNGSIKYVHQDCLLQWLSHSNARQCEVCKHPFTFSPVYAENAPSRLSSQEFLLGLALKGGRGMHVFLRFALVLLLWLGFIPFTTFWIWRFTFVRSLLEMQQLFHSHMTPILVFTDCLHGFILSAGIVFIFLGATSLREYFRHLRELRGLDRAGIELEVIDRRPDARVGRRYDEVVVDDRLHRDPQAVAPGGANGEDGLGRGLLAGTGQLIRRNAENVAAHLEMQGARFEAHVEQMFDGRDDMDGAEGVALDELIGVQGPISHLFQYAFIALASNSVFLGVVALLPFTLGRIVLYLTSYMMPSSLKISIPVSSAFDLNSAFTVGNLTAAEFRSSFAKSSEDNPASPLVHIKDISESKAAEMMTLPEFSDAITVATGYGIIAAAVLFYFGIRALIKYSRQRLSSGRSQRAASLAETASAAASQSIIGFKCVITMVKVTFLLLVELGLFPLLCGWWLDICTLSMLGGTMASRLTFFWASPLTGSLLHWLVGIAYMLYISLFVSLLREVLRPGVLHFLRDPADPNYNPFHDLVEDPIHKHAFRILLSVVAYGSVVVMLIFIPVKLVQSVAPSVFPLHMRISDPITEIPADMLLFNICIPFAIEHFRPKITIKTILFYWFSIMGRALGLTEFLLPATESEGNVHGVNQIRETRADNLNGSLDVITVEQNADDQSHSEKYTFVFRILQLLMGAWLSLLLFNTTMMVLPLSLGRKIFSVISHLSFANGMKCSDFYALNIGCHVIWSIIALVRYAVDYLKMYNAKFLARQAIKWSAILTKSILLLSFWIIVIPVLIGLLFELLVVIPLRVPIDESPVFLLYQDWALGLLFLKIWTRLVMMGYPAPTADESWRMKFERVKADGFTRLRGLWVMQEIVIPILMKLLTALCVPYVFARGLFPVLGCSLLVNSAVYRFAWFGFLLLRMLWYGVVQLQQWAAELHNSIRDDRYLIGKQLHNFGERASEQLTVDEDMPSSTALATVYELKISRVNSEICQSPARLTNSNTVCGSSEDMAGEKSEVHHENSIYMDMDSPEKSHHAMGLKRRYNGTGSSSDII</sequence>
<gene>
    <name evidence="18" type="ORF">KP509_11G040700</name>
</gene>
<feature type="transmembrane region" description="Helical" evidence="15">
    <location>
        <begin position="670"/>
        <end position="689"/>
    </location>
</feature>
<dbReference type="InterPro" id="IPR013083">
    <property type="entry name" value="Znf_RING/FYVE/PHD"/>
</dbReference>
<evidence type="ECO:0000259" key="16">
    <source>
        <dbReference type="PROSITE" id="PS50089"/>
    </source>
</evidence>
<feature type="transmembrane region" description="Helical" evidence="15">
    <location>
        <begin position="600"/>
        <end position="619"/>
    </location>
</feature>
<feature type="domain" description="RING-type" evidence="16">
    <location>
        <begin position="42"/>
        <end position="89"/>
    </location>
</feature>
<dbReference type="PROSITE" id="PS50089">
    <property type="entry name" value="ZF_RING_2"/>
    <property type="match status" value="1"/>
</dbReference>
<feature type="domain" description="RING-CH-type" evidence="17">
    <location>
        <begin position="34"/>
        <end position="95"/>
    </location>
</feature>
<dbReference type="SMART" id="SM00744">
    <property type="entry name" value="RINGv"/>
    <property type="match status" value="1"/>
</dbReference>
<evidence type="ECO:0000313" key="18">
    <source>
        <dbReference type="EMBL" id="KAH7425121.1"/>
    </source>
</evidence>
<comment type="catalytic activity">
    <reaction evidence="1">
        <text>S-ubiquitinyl-[E2 ubiquitin-conjugating enzyme]-L-cysteine + [acceptor protein]-L-lysine = [E2 ubiquitin-conjugating enzyme]-L-cysteine + N(6)-ubiquitinyl-[acceptor protein]-L-lysine.</text>
        <dbReference type="EC" id="2.3.2.27"/>
    </reaction>
</comment>
<keyword evidence="9" id="KW-0833">Ubl conjugation pathway</keyword>
<feature type="transmembrane region" description="Helical" evidence="15">
    <location>
        <begin position="639"/>
        <end position="658"/>
    </location>
</feature>
<dbReference type="SUPFAM" id="SSF57850">
    <property type="entry name" value="RING/U-box"/>
    <property type="match status" value="1"/>
</dbReference>
<feature type="region of interest" description="Disordered" evidence="14">
    <location>
        <begin position="14"/>
        <end position="35"/>
    </location>
</feature>
<dbReference type="FunFam" id="3.30.40.10:FF:000288">
    <property type="entry name" value="Probable E3 ubiquitin ligase SUD1"/>
    <property type="match status" value="1"/>
</dbReference>
<feature type="transmembrane region" description="Helical" evidence="15">
    <location>
        <begin position="829"/>
        <end position="856"/>
    </location>
</feature>
<feature type="transmembrane region" description="Helical" evidence="15">
    <location>
        <begin position="168"/>
        <end position="191"/>
    </location>
</feature>
<evidence type="ECO:0000256" key="2">
    <source>
        <dbReference type="ARBA" id="ARBA00004141"/>
    </source>
</evidence>
<evidence type="ECO:0000256" key="10">
    <source>
        <dbReference type="ARBA" id="ARBA00022833"/>
    </source>
</evidence>
<dbReference type="OrthoDB" id="1108038at2759"/>
<evidence type="ECO:0000256" key="6">
    <source>
        <dbReference type="ARBA" id="ARBA00022692"/>
    </source>
</evidence>
<feature type="transmembrane region" description="Helical" evidence="15">
    <location>
        <begin position="326"/>
        <end position="355"/>
    </location>
</feature>
<dbReference type="InterPro" id="IPR001841">
    <property type="entry name" value="Znf_RING"/>
</dbReference>
<keyword evidence="5" id="KW-0808">Transferase</keyword>
<evidence type="ECO:0000313" key="19">
    <source>
        <dbReference type="Proteomes" id="UP000825935"/>
    </source>
</evidence>
<dbReference type="PANTHER" id="PTHR13145">
    <property type="entry name" value="SSM4 PROTEIN"/>
    <property type="match status" value="1"/>
</dbReference>
<evidence type="ECO:0000256" key="14">
    <source>
        <dbReference type="SAM" id="MobiDB-lite"/>
    </source>
</evidence>
<accession>A0A8T2TNQ4</accession>
<feature type="transmembrane region" description="Helical" evidence="15">
    <location>
        <begin position="962"/>
        <end position="982"/>
    </location>
</feature>
<protein>
    <recommendedName>
        <fullName evidence="4">RING-type E3 ubiquitin transferase</fullName>
        <ecNumber evidence="4">2.3.2.27</ecNumber>
    </recommendedName>
</protein>
<proteinExistence type="predicted"/>
<keyword evidence="19" id="KW-1185">Reference proteome</keyword>
<dbReference type="Gene3D" id="3.30.40.10">
    <property type="entry name" value="Zinc/RING finger domain, C3HC4 (zinc finger)"/>
    <property type="match status" value="1"/>
</dbReference>
<keyword evidence="10" id="KW-0862">Zinc</keyword>
<dbReference type="PROSITE" id="PS51292">
    <property type="entry name" value="ZF_RING_CH"/>
    <property type="match status" value="1"/>
</dbReference>
<keyword evidence="11 15" id="KW-1133">Transmembrane helix</keyword>
<evidence type="ECO:0000259" key="17">
    <source>
        <dbReference type="PROSITE" id="PS51292"/>
    </source>
</evidence>
<evidence type="ECO:0000256" key="1">
    <source>
        <dbReference type="ARBA" id="ARBA00000900"/>
    </source>
</evidence>
<evidence type="ECO:0000256" key="5">
    <source>
        <dbReference type="ARBA" id="ARBA00022679"/>
    </source>
</evidence>
<feature type="transmembrane region" description="Helical" evidence="15">
    <location>
        <begin position="542"/>
        <end position="562"/>
    </location>
</feature>
<evidence type="ECO:0000256" key="3">
    <source>
        <dbReference type="ARBA" id="ARBA00004906"/>
    </source>
</evidence>
<feature type="transmembrane region" description="Helical" evidence="15">
    <location>
        <begin position="788"/>
        <end position="808"/>
    </location>
</feature>
<feature type="transmembrane region" description="Helical" evidence="15">
    <location>
        <begin position="429"/>
        <end position="449"/>
    </location>
</feature>
<feature type="transmembrane region" description="Helical" evidence="15">
    <location>
        <begin position="497"/>
        <end position="522"/>
    </location>
</feature>
<dbReference type="GO" id="GO:0008270">
    <property type="term" value="F:zinc ion binding"/>
    <property type="evidence" value="ECO:0007669"/>
    <property type="project" value="UniProtKB-KW"/>
</dbReference>
<evidence type="ECO:0000256" key="12">
    <source>
        <dbReference type="ARBA" id="ARBA00023136"/>
    </source>
</evidence>
<dbReference type="Proteomes" id="UP000825935">
    <property type="component" value="Chromosome 11"/>
</dbReference>
<dbReference type="PANTHER" id="PTHR13145:SF0">
    <property type="entry name" value="E3 UBIQUITIN-PROTEIN LIGASE MARCHF6"/>
    <property type="match status" value="1"/>
</dbReference>
<dbReference type="GO" id="GO:0036503">
    <property type="term" value="P:ERAD pathway"/>
    <property type="evidence" value="ECO:0007669"/>
    <property type="project" value="TreeGrafter"/>
</dbReference>
<feature type="transmembrane region" description="Helical" evidence="15">
    <location>
        <begin position="876"/>
        <end position="896"/>
    </location>
</feature>
<evidence type="ECO:0000256" key="11">
    <source>
        <dbReference type="ARBA" id="ARBA00022989"/>
    </source>
</evidence>
<dbReference type="InterPro" id="IPR011016">
    <property type="entry name" value="Znf_RING-CH"/>
</dbReference>
<dbReference type="OMA" id="WKWCEIV"/>
<dbReference type="GO" id="GO:0005789">
    <property type="term" value="C:endoplasmic reticulum membrane"/>
    <property type="evidence" value="ECO:0007669"/>
    <property type="project" value="TreeGrafter"/>
</dbReference>
<name>A0A8T2TNQ4_CERRI</name>
<organism evidence="18 19">
    <name type="scientific">Ceratopteris richardii</name>
    <name type="common">Triangle waterfern</name>
    <dbReference type="NCBI Taxonomy" id="49495"/>
    <lineage>
        <taxon>Eukaryota</taxon>
        <taxon>Viridiplantae</taxon>
        <taxon>Streptophyta</taxon>
        <taxon>Embryophyta</taxon>
        <taxon>Tracheophyta</taxon>
        <taxon>Polypodiopsida</taxon>
        <taxon>Polypodiidae</taxon>
        <taxon>Polypodiales</taxon>
        <taxon>Pteridineae</taxon>
        <taxon>Pteridaceae</taxon>
        <taxon>Parkerioideae</taxon>
        <taxon>Ceratopteris</taxon>
    </lineage>
</organism>
<reference evidence="18" key="1">
    <citation type="submission" date="2021-08" db="EMBL/GenBank/DDBJ databases">
        <title>WGS assembly of Ceratopteris richardii.</title>
        <authorList>
            <person name="Marchant D.B."/>
            <person name="Chen G."/>
            <person name="Jenkins J."/>
            <person name="Shu S."/>
            <person name="Leebens-Mack J."/>
            <person name="Grimwood J."/>
            <person name="Schmutz J."/>
            <person name="Soltis P."/>
            <person name="Soltis D."/>
            <person name="Chen Z.-H."/>
        </authorList>
    </citation>
    <scope>NUCLEOTIDE SEQUENCE</scope>
    <source>
        <strain evidence="18">Whitten #5841</strain>
        <tissue evidence="18">Leaf</tissue>
    </source>
</reference>
<dbReference type="AlphaFoldDB" id="A0A8T2TNQ4"/>
<comment type="caution">
    <text evidence="18">The sequence shown here is derived from an EMBL/GenBank/DDBJ whole genome shotgun (WGS) entry which is preliminary data.</text>
</comment>
<keyword evidence="8 13" id="KW-0863">Zinc-finger</keyword>
<keyword evidence="12 15" id="KW-0472">Membrane</keyword>
<evidence type="ECO:0000256" key="9">
    <source>
        <dbReference type="ARBA" id="ARBA00022786"/>
    </source>
</evidence>
<evidence type="ECO:0000256" key="4">
    <source>
        <dbReference type="ARBA" id="ARBA00012483"/>
    </source>
</evidence>
<feature type="transmembrane region" description="Helical" evidence="15">
    <location>
        <begin position="927"/>
        <end position="950"/>
    </location>
</feature>
<dbReference type="InterPro" id="IPR056521">
    <property type="entry name" value="MARCHF6-like_C"/>
</dbReference>
<dbReference type="CDD" id="cd16702">
    <property type="entry name" value="RING_CH-C4HC3_MARCH6"/>
    <property type="match status" value="1"/>
</dbReference>
<keyword evidence="7" id="KW-0479">Metal-binding</keyword>